<dbReference type="EMBL" id="ML120412">
    <property type="protein sequence ID" value="RPA96678.1"/>
    <property type="molecule type" value="Genomic_DNA"/>
</dbReference>
<feature type="signal peptide" evidence="2">
    <location>
        <begin position="1"/>
        <end position="17"/>
    </location>
</feature>
<organism evidence="3 4">
    <name type="scientific">Choiromyces venosus 120613-1</name>
    <dbReference type="NCBI Taxonomy" id="1336337"/>
    <lineage>
        <taxon>Eukaryota</taxon>
        <taxon>Fungi</taxon>
        <taxon>Dikarya</taxon>
        <taxon>Ascomycota</taxon>
        <taxon>Pezizomycotina</taxon>
        <taxon>Pezizomycetes</taxon>
        <taxon>Pezizales</taxon>
        <taxon>Tuberaceae</taxon>
        <taxon>Choiromyces</taxon>
    </lineage>
</organism>
<evidence type="ECO:0000313" key="4">
    <source>
        <dbReference type="Proteomes" id="UP000276215"/>
    </source>
</evidence>
<dbReference type="Proteomes" id="UP000276215">
    <property type="component" value="Unassembled WGS sequence"/>
</dbReference>
<keyword evidence="2" id="KW-0732">Signal</keyword>
<gene>
    <name evidence="3" type="ORF">L873DRAFT_1693815</name>
</gene>
<keyword evidence="4" id="KW-1185">Reference proteome</keyword>
<evidence type="ECO:0000256" key="1">
    <source>
        <dbReference type="SAM" id="Phobius"/>
    </source>
</evidence>
<keyword evidence="1" id="KW-1133">Transmembrane helix</keyword>
<proteinExistence type="predicted"/>
<dbReference type="AlphaFoldDB" id="A0A3N4JI53"/>
<feature type="transmembrane region" description="Helical" evidence="1">
    <location>
        <begin position="271"/>
        <end position="293"/>
    </location>
</feature>
<name>A0A3N4JI53_9PEZI</name>
<accession>A0A3N4JI53</accession>
<evidence type="ECO:0000256" key="2">
    <source>
        <dbReference type="SAM" id="SignalP"/>
    </source>
</evidence>
<sequence>MQKSIISAFLFLTIAQAKVSFNSTLKDFDYDGIIPVAGLSQSCAEAYAAQVSCTDHLFMLRDSKRGSKLFRTDDLTNFCTDTCVDSLNMWDTNLQGSCNDKDKEFVDSLKSGVYLGMALEDKHSVQENLYWSFCLKDEKSGKKNDFCLAKSGNLPAWPSNTPNNASDTALISNFCQSSCRTQESYLMHRSAEHLGFSSIDLANAEKICPGLDVSTFPISIKMLDAFGSSADPSPGQVDPSKPIDKKAGQIEGTEYNWDFYKSNYGTESRNAASSLGASSAFGFFVGVAAVIAMSL</sequence>
<keyword evidence="1" id="KW-0812">Transmembrane</keyword>
<dbReference type="OrthoDB" id="5985073at2759"/>
<evidence type="ECO:0000313" key="3">
    <source>
        <dbReference type="EMBL" id="RPA96678.1"/>
    </source>
</evidence>
<protein>
    <submittedName>
        <fullName evidence="3">Uncharacterized protein</fullName>
    </submittedName>
</protein>
<feature type="chain" id="PRO_5018095821" evidence="2">
    <location>
        <begin position="18"/>
        <end position="295"/>
    </location>
</feature>
<reference evidence="3 4" key="1">
    <citation type="journal article" date="2018" name="Nat. Ecol. Evol.">
        <title>Pezizomycetes genomes reveal the molecular basis of ectomycorrhizal truffle lifestyle.</title>
        <authorList>
            <person name="Murat C."/>
            <person name="Payen T."/>
            <person name="Noel B."/>
            <person name="Kuo A."/>
            <person name="Morin E."/>
            <person name="Chen J."/>
            <person name="Kohler A."/>
            <person name="Krizsan K."/>
            <person name="Balestrini R."/>
            <person name="Da Silva C."/>
            <person name="Montanini B."/>
            <person name="Hainaut M."/>
            <person name="Levati E."/>
            <person name="Barry K.W."/>
            <person name="Belfiori B."/>
            <person name="Cichocki N."/>
            <person name="Clum A."/>
            <person name="Dockter R.B."/>
            <person name="Fauchery L."/>
            <person name="Guy J."/>
            <person name="Iotti M."/>
            <person name="Le Tacon F."/>
            <person name="Lindquist E.A."/>
            <person name="Lipzen A."/>
            <person name="Malagnac F."/>
            <person name="Mello A."/>
            <person name="Molinier V."/>
            <person name="Miyauchi S."/>
            <person name="Poulain J."/>
            <person name="Riccioni C."/>
            <person name="Rubini A."/>
            <person name="Sitrit Y."/>
            <person name="Splivallo R."/>
            <person name="Traeger S."/>
            <person name="Wang M."/>
            <person name="Zifcakova L."/>
            <person name="Wipf D."/>
            <person name="Zambonelli A."/>
            <person name="Paolocci F."/>
            <person name="Nowrousian M."/>
            <person name="Ottonello S."/>
            <person name="Baldrian P."/>
            <person name="Spatafora J.W."/>
            <person name="Henrissat B."/>
            <person name="Nagy L.G."/>
            <person name="Aury J.M."/>
            <person name="Wincker P."/>
            <person name="Grigoriev I.V."/>
            <person name="Bonfante P."/>
            <person name="Martin F.M."/>
        </authorList>
    </citation>
    <scope>NUCLEOTIDE SEQUENCE [LARGE SCALE GENOMIC DNA]</scope>
    <source>
        <strain evidence="3 4">120613-1</strain>
    </source>
</reference>
<keyword evidence="1" id="KW-0472">Membrane</keyword>